<feature type="DNA-binding region" description="Homeobox" evidence="6">
    <location>
        <begin position="100"/>
        <end position="159"/>
    </location>
</feature>
<accession>Q9U8Q5</accession>
<keyword evidence="3 6" id="KW-0238">DNA-binding</keyword>
<dbReference type="GO" id="GO:0005634">
    <property type="term" value="C:nucleus"/>
    <property type="evidence" value="ECO:0007669"/>
    <property type="project" value="UniProtKB-SubCell"/>
</dbReference>
<dbReference type="AlphaFoldDB" id="Q9U8Q5"/>
<dbReference type="SUPFAM" id="SSF46689">
    <property type="entry name" value="Homeodomain-like"/>
    <property type="match status" value="1"/>
</dbReference>
<keyword evidence="4 6" id="KW-0371">Homeobox</keyword>
<dbReference type="Pfam" id="PF00046">
    <property type="entry name" value="Homeodomain"/>
    <property type="match status" value="1"/>
</dbReference>
<dbReference type="GO" id="GO:0000978">
    <property type="term" value="F:RNA polymerase II cis-regulatory region sequence-specific DNA binding"/>
    <property type="evidence" value="ECO:0007669"/>
    <property type="project" value="TreeGrafter"/>
</dbReference>
<dbReference type="PROSITE" id="PS50071">
    <property type="entry name" value="HOMEOBOX_2"/>
    <property type="match status" value="1"/>
</dbReference>
<dbReference type="GO" id="GO:0000981">
    <property type="term" value="F:DNA-binding transcription factor activity, RNA polymerase II-specific"/>
    <property type="evidence" value="ECO:0007669"/>
    <property type="project" value="InterPro"/>
</dbReference>
<organism evidence="10">
    <name type="scientific">Dicyema orientale</name>
    <dbReference type="NCBI Taxonomy" id="49300"/>
    <lineage>
        <taxon>Eukaryota</taxon>
        <taxon>Metazoa</taxon>
        <taxon>Spiralia</taxon>
        <taxon>Lophotrochozoa</taxon>
        <taxon>Mesozoa</taxon>
        <taxon>Dicyemida</taxon>
        <taxon>Rhombozoa</taxon>
        <taxon>Dicyemidae</taxon>
        <taxon>Dicyema</taxon>
    </lineage>
</organism>
<sequence length="182" mass="22114">MYAERWINNDSQNYLKTPQNNPPTNSFEYGMGATPTEPYSYGYYYNAPDHTYCDRVEELTENRFYGYYEESYLKSKASEVPHNVVPWMKFNNANTSQFDHKRTRQTYTRSQTLELEKEFHYNKYLSKRRRTEISEVLELSERQVKIWFQNRRMKWKKDNNIPRLTGPEGDYSHHFKNILNDK</sequence>
<evidence type="ECO:0000256" key="1">
    <source>
        <dbReference type="ARBA" id="ARBA00004123"/>
    </source>
</evidence>
<dbReference type="InterPro" id="IPR009057">
    <property type="entry name" value="Homeodomain-like_sf"/>
</dbReference>
<evidence type="ECO:0000313" key="10">
    <source>
        <dbReference type="EMBL" id="BAA85262.1"/>
    </source>
</evidence>
<keyword evidence="5 6" id="KW-0539">Nucleus</keyword>
<reference evidence="10" key="1">
    <citation type="journal article" date="1999" name="Nature">
        <title>Dicyemids are higher animals.</title>
        <authorList>
            <person name="Kobayashi M."/>
            <person name="Furuya H."/>
            <person name="Holland P.W.H."/>
        </authorList>
    </citation>
    <scope>NUCLEOTIDE SEQUENCE</scope>
</reference>
<dbReference type="InterPro" id="IPR001356">
    <property type="entry name" value="HD"/>
</dbReference>
<dbReference type="CDD" id="cd00086">
    <property type="entry name" value="homeodomain"/>
    <property type="match status" value="1"/>
</dbReference>
<evidence type="ECO:0000256" key="3">
    <source>
        <dbReference type="ARBA" id="ARBA00023125"/>
    </source>
</evidence>
<dbReference type="EMBL" id="AB030175">
    <property type="protein sequence ID" value="BAA85262.1"/>
    <property type="molecule type" value="mRNA"/>
</dbReference>
<dbReference type="PANTHER" id="PTHR45659">
    <property type="entry name" value="HOMEOBOX PROTEIN HOX"/>
    <property type="match status" value="1"/>
</dbReference>
<dbReference type="GO" id="GO:0009952">
    <property type="term" value="P:anterior/posterior pattern specification"/>
    <property type="evidence" value="ECO:0007669"/>
    <property type="project" value="TreeGrafter"/>
</dbReference>
<dbReference type="InterPro" id="IPR050296">
    <property type="entry name" value="Antp_homeobox"/>
</dbReference>
<evidence type="ECO:0000256" key="6">
    <source>
        <dbReference type="PROSITE-ProRule" id="PRU00108"/>
    </source>
</evidence>
<dbReference type="SMART" id="SM00389">
    <property type="entry name" value="HOX"/>
    <property type="match status" value="1"/>
</dbReference>
<dbReference type="Gene3D" id="1.10.10.60">
    <property type="entry name" value="Homeodomain-like"/>
    <property type="match status" value="1"/>
</dbReference>
<gene>
    <name evidence="10" type="primary">DoxC</name>
</gene>
<evidence type="ECO:0000256" key="7">
    <source>
        <dbReference type="RuleBase" id="RU000682"/>
    </source>
</evidence>
<proteinExistence type="evidence at transcript level"/>
<evidence type="ECO:0000256" key="2">
    <source>
        <dbReference type="ARBA" id="ARBA00022473"/>
    </source>
</evidence>
<dbReference type="InterPro" id="IPR020479">
    <property type="entry name" value="HD_metazoa"/>
</dbReference>
<dbReference type="InterPro" id="IPR017970">
    <property type="entry name" value="Homeobox_CS"/>
</dbReference>
<evidence type="ECO:0000259" key="9">
    <source>
        <dbReference type="PROSITE" id="PS50071"/>
    </source>
</evidence>
<name>Q9U8Q5_9BILA</name>
<feature type="domain" description="Homeobox" evidence="9">
    <location>
        <begin position="98"/>
        <end position="158"/>
    </location>
</feature>
<feature type="compositionally biased region" description="Polar residues" evidence="8">
    <location>
        <begin position="12"/>
        <end position="27"/>
    </location>
</feature>
<dbReference type="PANTHER" id="PTHR45659:SF4">
    <property type="entry name" value="HOMEOBOX PROTEIN ABDOMINAL-A"/>
    <property type="match status" value="1"/>
</dbReference>
<evidence type="ECO:0000256" key="5">
    <source>
        <dbReference type="ARBA" id="ARBA00023242"/>
    </source>
</evidence>
<protein>
    <submittedName>
        <fullName evidence="10">DoxC</fullName>
    </submittedName>
</protein>
<evidence type="ECO:0000256" key="4">
    <source>
        <dbReference type="ARBA" id="ARBA00023155"/>
    </source>
</evidence>
<evidence type="ECO:0000256" key="8">
    <source>
        <dbReference type="SAM" id="MobiDB-lite"/>
    </source>
</evidence>
<keyword evidence="2" id="KW-0217">Developmental protein</keyword>
<feature type="region of interest" description="Disordered" evidence="8">
    <location>
        <begin position="12"/>
        <end position="31"/>
    </location>
</feature>
<dbReference type="PROSITE" id="PS00027">
    <property type="entry name" value="HOMEOBOX_1"/>
    <property type="match status" value="1"/>
</dbReference>
<comment type="subcellular location">
    <subcellularLocation>
        <location evidence="1 6 7">Nucleus</location>
    </subcellularLocation>
</comment>
<dbReference type="PRINTS" id="PR00024">
    <property type="entry name" value="HOMEOBOX"/>
</dbReference>